<dbReference type="RefSeq" id="WP_211359792.1">
    <property type="nucleotide sequence ID" value="NZ_RJKE01000001.1"/>
</dbReference>
<name>A0A3N1CYD0_9ACTN</name>
<sequence>MTMEPVDVLERYYQAMLDKSADALADLYAEDAVHEFPFAVPFPPRLEGREAVRGLYRAAWGESPVRVREIRRTGLHPGVDPEVVVSEQVAVVVLPSGEVAEVPGLLVLRVRDGLLVHVRDYMDMSGLTPAR</sequence>
<evidence type="ECO:0000259" key="1">
    <source>
        <dbReference type="Pfam" id="PF12680"/>
    </source>
</evidence>
<dbReference type="InterPro" id="IPR037401">
    <property type="entry name" value="SnoaL-like"/>
</dbReference>
<dbReference type="SUPFAM" id="SSF54427">
    <property type="entry name" value="NTF2-like"/>
    <property type="match status" value="1"/>
</dbReference>
<dbReference type="InterPro" id="IPR032710">
    <property type="entry name" value="NTF2-like_dom_sf"/>
</dbReference>
<dbReference type="Pfam" id="PF12680">
    <property type="entry name" value="SnoaL_2"/>
    <property type="match status" value="1"/>
</dbReference>
<evidence type="ECO:0000313" key="2">
    <source>
        <dbReference type="EMBL" id="ROO86292.1"/>
    </source>
</evidence>
<evidence type="ECO:0000313" key="3">
    <source>
        <dbReference type="Proteomes" id="UP000272400"/>
    </source>
</evidence>
<reference evidence="2 3" key="1">
    <citation type="submission" date="2018-11" db="EMBL/GenBank/DDBJ databases">
        <title>Sequencing the genomes of 1000 actinobacteria strains.</title>
        <authorList>
            <person name="Klenk H.-P."/>
        </authorList>
    </citation>
    <scope>NUCLEOTIDE SEQUENCE [LARGE SCALE GENOMIC DNA]</scope>
    <source>
        <strain evidence="2 3">DSM 44254</strain>
    </source>
</reference>
<feature type="domain" description="SnoaL-like" evidence="1">
    <location>
        <begin position="10"/>
        <end position="117"/>
    </location>
</feature>
<proteinExistence type="predicted"/>
<protein>
    <submittedName>
        <fullName evidence="2">Ketosteroid isomerase-like protein</fullName>
    </submittedName>
</protein>
<keyword evidence="3" id="KW-1185">Reference proteome</keyword>
<dbReference type="GO" id="GO:0016853">
    <property type="term" value="F:isomerase activity"/>
    <property type="evidence" value="ECO:0007669"/>
    <property type="project" value="UniProtKB-KW"/>
</dbReference>
<gene>
    <name evidence="2" type="ORF">EDD29_3855</name>
</gene>
<accession>A0A3N1CYD0</accession>
<dbReference type="Gene3D" id="3.10.450.50">
    <property type="match status" value="1"/>
</dbReference>
<comment type="caution">
    <text evidence="2">The sequence shown here is derived from an EMBL/GenBank/DDBJ whole genome shotgun (WGS) entry which is preliminary data.</text>
</comment>
<dbReference type="Proteomes" id="UP000272400">
    <property type="component" value="Unassembled WGS sequence"/>
</dbReference>
<dbReference type="AlphaFoldDB" id="A0A3N1CYD0"/>
<dbReference type="EMBL" id="RJKE01000001">
    <property type="protein sequence ID" value="ROO86292.1"/>
    <property type="molecule type" value="Genomic_DNA"/>
</dbReference>
<organism evidence="2 3">
    <name type="scientific">Actinocorallia herbida</name>
    <dbReference type="NCBI Taxonomy" id="58109"/>
    <lineage>
        <taxon>Bacteria</taxon>
        <taxon>Bacillati</taxon>
        <taxon>Actinomycetota</taxon>
        <taxon>Actinomycetes</taxon>
        <taxon>Streptosporangiales</taxon>
        <taxon>Thermomonosporaceae</taxon>
        <taxon>Actinocorallia</taxon>
    </lineage>
</organism>
<keyword evidence="2" id="KW-0413">Isomerase</keyword>
<dbReference type="CDD" id="cd00531">
    <property type="entry name" value="NTF2_like"/>
    <property type="match status" value="1"/>
</dbReference>